<dbReference type="Gene3D" id="3.30.70.330">
    <property type="match status" value="1"/>
</dbReference>
<evidence type="ECO:0000256" key="5">
    <source>
        <dbReference type="ARBA" id="ARBA00023242"/>
    </source>
</evidence>
<dbReference type="PROSITE" id="PS50102">
    <property type="entry name" value="RRM"/>
    <property type="match status" value="1"/>
</dbReference>
<evidence type="ECO:0000256" key="4">
    <source>
        <dbReference type="ARBA" id="ARBA00023187"/>
    </source>
</evidence>
<dbReference type="GO" id="GO:0061574">
    <property type="term" value="C:ASAP complex"/>
    <property type="evidence" value="ECO:0007669"/>
    <property type="project" value="TreeGrafter"/>
</dbReference>
<dbReference type="InterPro" id="IPR012677">
    <property type="entry name" value="Nucleotide-bd_a/b_plait_sf"/>
</dbReference>
<accession>A0A194WE91</accession>
<dbReference type="InterPro" id="IPR034201">
    <property type="entry name" value="RNPS1_RRM"/>
</dbReference>
<evidence type="ECO:0000256" key="2">
    <source>
        <dbReference type="ARBA" id="ARBA00022664"/>
    </source>
</evidence>
<feature type="region of interest" description="Disordered" evidence="7">
    <location>
        <begin position="1"/>
        <end position="89"/>
    </location>
</feature>
<feature type="region of interest" description="Disordered" evidence="7">
    <location>
        <begin position="172"/>
        <end position="205"/>
    </location>
</feature>
<protein>
    <recommendedName>
        <fullName evidence="8">RRM domain-containing protein</fullName>
    </recommendedName>
</protein>
<dbReference type="InterPro" id="IPR035979">
    <property type="entry name" value="RBD_domain_sf"/>
</dbReference>
<feature type="compositionally biased region" description="Basic and acidic residues" evidence="7">
    <location>
        <begin position="1"/>
        <end position="24"/>
    </location>
</feature>
<dbReference type="Pfam" id="PF00076">
    <property type="entry name" value="RRM_1"/>
    <property type="match status" value="1"/>
</dbReference>
<evidence type="ECO:0000256" key="1">
    <source>
        <dbReference type="ARBA" id="ARBA00004123"/>
    </source>
</evidence>
<dbReference type="PANTHER" id="PTHR15481">
    <property type="entry name" value="RIBONUCLEIC ACID BINDING PROTEIN S1"/>
    <property type="match status" value="1"/>
</dbReference>
<dbReference type="SMART" id="SM00360">
    <property type="entry name" value="RRM"/>
    <property type="match status" value="1"/>
</dbReference>
<feature type="domain" description="RRM" evidence="8">
    <location>
        <begin position="91"/>
        <end position="169"/>
    </location>
</feature>
<dbReference type="OrthoDB" id="252020at2759"/>
<dbReference type="SUPFAM" id="SSF54928">
    <property type="entry name" value="RNA-binding domain, RBD"/>
    <property type="match status" value="1"/>
</dbReference>
<dbReference type="GO" id="GO:0005654">
    <property type="term" value="C:nucleoplasm"/>
    <property type="evidence" value="ECO:0007669"/>
    <property type="project" value="TreeGrafter"/>
</dbReference>
<dbReference type="EMBL" id="CM003110">
    <property type="protein sequence ID" value="KUI74508.1"/>
    <property type="molecule type" value="Genomic_DNA"/>
</dbReference>
<dbReference type="SMR" id="A0A194WE91"/>
<dbReference type="PANTHER" id="PTHR15481:SF0">
    <property type="entry name" value="LD23870P-RELATED"/>
    <property type="match status" value="1"/>
</dbReference>
<sequence length="296" mass="32898">MSSRSRSPEDYQSRSRGRSQDSRPRSKTGSLSPRRSPSRDSRSPAPRRNGRYRDSRSRSLTRSRSRSRDDRVRSPSRGRSRSRSESPLRSTKIVVERLTKNVTEEHLREIFGAYGTIHDMDVPLSRQFGTNRGAAYILYANESDAESAIAHMHEAQLDGATISVSIVLQRRKLSPPPPTANRGANFDPRLPPPGRGPRGPSGGGMAQVATVLKATVVTVVPEVTRGTAEATAEKDVKGVVLDTGYQVWVSRPRLIIALNRDRDLEAKFAAHPVRIRKALSSLTVYEQREASRYSKT</sequence>
<dbReference type="CDD" id="cd12365">
    <property type="entry name" value="RRM_RNPS1"/>
    <property type="match status" value="1"/>
</dbReference>
<evidence type="ECO:0000313" key="9">
    <source>
        <dbReference type="EMBL" id="KUI74508.1"/>
    </source>
</evidence>
<dbReference type="InterPro" id="IPR000504">
    <property type="entry name" value="RRM_dom"/>
</dbReference>
<keyword evidence="2" id="KW-0507">mRNA processing</keyword>
<keyword evidence="5" id="KW-0539">Nucleus</keyword>
<evidence type="ECO:0000259" key="8">
    <source>
        <dbReference type="PROSITE" id="PS50102"/>
    </source>
</evidence>
<gene>
    <name evidence="9" type="ORF">VM1G_10106</name>
</gene>
<name>A0A194WE91_CYTMA</name>
<dbReference type="Proteomes" id="UP000078559">
    <property type="component" value="Chromosome 13"/>
</dbReference>
<dbReference type="GO" id="GO:0000398">
    <property type="term" value="P:mRNA splicing, via spliceosome"/>
    <property type="evidence" value="ECO:0007669"/>
    <property type="project" value="TreeGrafter"/>
</dbReference>
<proteinExistence type="predicted"/>
<evidence type="ECO:0000256" key="3">
    <source>
        <dbReference type="ARBA" id="ARBA00022884"/>
    </source>
</evidence>
<keyword evidence="10" id="KW-1185">Reference proteome</keyword>
<keyword evidence="4" id="KW-0508">mRNA splicing</keyword>
<organism evidence="9 10">
    <name type="scientific">Cytospora mali</name>
    <name type="common">Apple Valsa canker fungus</name>
    <name type="synonym">Valsa mali</name>
    <dbReference type="NCBI Taxonomy" id="578113"/>
    <lineage>
        <taxon>Eukaryota</taxon>
        <taxon>Fungi</taxon>
        <taxon>Dikarya</taxon>
        <taxon>Ascomycota</taxon>
        <taxon>Pezizomycotina</taxon>
        <taxon>Sordariomycetes</taxon>
        <taxon>Sordariomycetidae</taxon>
        <taxon>Diaporthales</taxon>
        <taxon>Cytosporaceae</taxon>
        <taxon>Cytospora</taxon>
    </lineage>
</organism>
<evidence type="ECO:0000256" key="6">
    <source>
        <dbReference type="PROSITE-ProRule" id="PRU00176"/>
    </source>
</evidence>
<feature type="compositionally biased region" description="Gly residues" evidence="7">
    <location>
        <begin position="196"/>
        <end position="205"/>
    </location>
</feature>
<keyword evidence="3 6" id="KW-0694">RNA-binding</keyword>
<comment type="subcellular location">
    <subcellularLocation>
        <location evidence="1">Nucleus</location>
    </subcellularLocation>
</comment>
<evidence type="ECO:0000256" key="7">
    <source>
        <dbReference type="SAM" id="MobiDB-lite"/>
    </source>
</evidence>
<dbReference type="AlphaFoldDB" id="A0A194WE91"/>
<evidence type="ECO:0000313" key="10">
    <source>
        <dbReference type="Proteomes" id="UP000078559"/>
    </source>
</evidence>
<reference evidence="9" key="1">
    <citation type="submission" date="2014-12" db="EMBL/GenBank/DDBJ databases">
        <title>Genome Sequence of Valsa Canker Pathogens Uncovers a Specific Adaption of Colonization on Woody Bark.</title>
        <authorList>
            <person name="Yin Z."/>
            <person name="Liu H."/>
            <person name="Gao X."/>
            <person name="Li Z."/>
            <person name="Song N."/>
            <person name="Ke X."/>
            <person name="Dai Q."/>
            <person name="Wu Y."/>
            <person name="Sun Y."/>
            <person name="Xu J.-R."/>
            <person name="Kang Z.K."/>
            <person name="Wang L."/>
            <person name="Huang L."/>
        </authorList>
    </citation>
    <scope>NUCLEOTIDE SEQUENCE [LARGE SCALE GENOMIC DNA]</scope>
    <source>
        <strain evidence="9">03-8</strain>
    </source>
</reference>
<dbReference type="GO" id="GO:0005737">
    <property type="term" value="C:cytoplasm"/>
    <property type="evidence" value="ECO:0007669"/>
    <property type="project" value="TreeGrafter"/>
</dbReference>
<dbReference type="GO" id="GO:0003723">
    <property type="term" value="F:RNA binding"/>
    <property type="evidence" value="ECO:0007669"/>
    <property type="project" value="UniProtKB-UniRule"/>
</dbReference>